<feature type="region of interest" description="Disordered" evidence="1">
    <location>
        <begin position="28"/>
        <end position="93"/>
    </location>
</feature>
<dbReference type="EMBL" id="CP011112">
    <property type="protein sequence ID" value="AKU16131.1"/>
    <property type="molecule type" value="Genomic_DNA"/>
</dbReference>
<proteinExistence type="predicted"/>
<gene>
    <name evidence="3" type="ORF">VV02_10095</name>
</gene>
<feature type="region of interest" description="Disordered" evidence="1">
    <location>
        <begin position="150"/>
        <end position="178"/>
    </location>
</feature>
<organism evidence="3 4">
    <name type="scientific">Luteipulveratus mongoliensis</name>
    <dbReference type="NCBI Taxonomy" id="571913"/>
    <lineage>
        <taxon>Bacteria</taxon>
        <taxon>Bacillati</taxon>
        <taxon>Actinomycetota</taxon>
        <taxon>Actinomycetes</taxon>
        <taxon>Micrococcales</taxon>
        <taxon>Dermacoccaceae</taxon>
        <taxon>Luteipulveratus</taxon>
    </lineage>
</organism>
<evidence type="ECO:0008006" key="5">
    <source>
        <dbReference type="Google" id="ProtNLM"/>
    </source>
</evidence>
<feature type="compositionally biased region" description="Low complexity" evidence="1">
    <location>
        <begin position="44"/>
        <end position="58"/>
    </location>
</feature>
<evidence type="ECO:0000256" key="1">
    <source>
        <dbReference type="SAM" id="MobiDB-lite"/>
    </source>
</evidence>
<feature type="signal peptide" evidence="2">
    <location>
        <begin position="1"/>
        <end position="23"/>
    </location>
</feature>
<dbReference type="OrthoDB" id="3831006at2"/>
<evidence type="ECO:0000313" key="4">
    <source>
        <dbReference type="Proteomes" id="UP000066480"/>
    </source>
</evidence>
<dbReference type="STRING" id="571913.VV02_10095"/>
<dbReference type="PROSITE" id="PS51257">
    <property type="entry name" value="PROKAR_LIPOPROTEIN"/>
    <property type="match status" value="1"/>
</dbReference>
<dbReference type="Proteomes" id="UP000066480">
    <property type="component" value="Chromosome"/>
</dbReference>
<keyword evidence="4" id="KW-1185">Reference proteome</keyword>
<reference evidence="3 4" key="1">
    <citation type="submission" date="2015-03" db="EMBL/GenBank/DDBJ databases">
        <title>Luteipulveratus halotolerans sp. nov., a novel actinobacterium (Dermacoccaceae) from Sarawak, Malaysia.</title>
        <authorList>
            <person name="Juboi H."/>
            <person name="Basik A."/>
            <person name="Shamsul S.S."/>
            <person name="Arnold P."/>
            <person name="Schmitt E.K."/>
            <person name="Sanglier J.-J."/>
            <person name="Yeo T."/>
        </authorList>
    </citation>
    <scope>NUCLEOTIDE SEQUENCE [LARGE SCALE GENOMIC DNA]</scope>
    <source>
        <strain evidence="3 4">MN07-A0370</strain>
    </source>
</reference>
<feature type="compositionally biased region" description="Low complexity" evidence="1">
    <location>
        <begin position="160"/>
        <end position="170"/>
    </location>
</feature>
<name>A0A0K1JHF3_9MICO</name>
<evidence type="ECO:0000313" key="3">
    <source>
        <dbReference type="EMBL" id="AKU16131.1"/>
    </source>
</evidence>
<keyword evidence="2" id="KW-0732">Signal</keyword>
<protein>
    <recommendedName>
        <fullName evidence="5">Lipoprotein</fullName>
    </recommendedName>
</protein>
<dbReference type="KEGG" id="lmoi:VV02_10095"/>
<sequence length="178" mass="17933">MNRTTTKRTAACSLLLAAPLTLAACGFGGDDKGSSGNKTLPGDDPSATAPGTPGPADSSTPGTEGDDDGSEAGSKPSRDSVTKGIQTSYDKTPAAKVLDTHKHATCMTNKLYDTVSPATLQILADGKATSVPDGKDVKAVSEAATICAPQSRKDGLPGMPTDLPTSLPSLPHIPGMPT</sequence>
<evidence type="ECO:0000256" key="2">
    <source>
        <dbReference type="SAM" id="SignalP"/>
    </source>
</evidence>
<dbReference type="RefSeq" id="WP_052591372.1">
    <property type="nucleotide sequence ID" value="NZ_CP011112.1"/>
</dbReference>
<dbReference type="AlphaFoldDB" id="A0A0K1JHF3"/>
<accession>A0A0K1JHF3</accession>
<feature type="chain" id="PRO_5005461859" description="Lipoprotein" evidence="2">
    <location>
        <begin position="24"/>
        <end position="178"/>
    </location>
</feature>